<evidence type="ECO:0000256" key="1">
    <source>
        <dbReference type="SAM" id="MobiDB-lite"/>
    </source>
</evidence>
<reference evidence="2 3" key="1">
    <citation type="submission" date="2011-02" db="EMBL/GenBank/DDBJ databases">
        <authorList>
            <person name="Muzny D."/>
            <person name="Qin X."/>
            <person name="Deng J."/>
            <person name="Jiang H."/>
            <person name="Liu Y."/>
            <person name="Qu J."/>
            <person name="Song X.-Z."/>
            <person name="Zhang L."/>
            <person name="Thornton R."/>
            <person name="Coyle M."/>
            <person name="Francisco L."/>
            <person name="Jackson L."/>
            <person name="Javaid M."/>
            <person name="Korchina V."/>
            <person name="Kovar C."/>
            <person name="Mata R."/>
            <person name="Mathew T."/>
            <person name="Ngo R."/>
            <person name="Nguyen L."/>
            <person name="Nguyen N."/>
            <person name="Okwuonu G."/>
            <person name="Ongeri F."/>
            <person name="Pham C."/>
            <person name="Simmons D."/>
            <person name="Wilczek-Boney K."/>
            <person name="Hale W."/>
            <person name="Jakkamsetti A."/>
            <person name="Pham P."/>
            <person name="Ruth R."/>
            <person name="San Lucas F."/>
            <person name="Warren J."/>
            <person name="Zhang J."/>
            <person name="Zhao Z."/>
            <person name="Zhou C."/>
            <person name="Zhu D."/>
            <person name="Lee S."/>
            <person name="Bess C."/>
            <person name="Blankenburg K."/>
            <person name="Forbes L."/>
            <person name="Fu Q."/>
            <person name="Gubbala S."/>
            <person name="Hirani K."/>
            <person name="Jayaseelan J.C."/>
            <person name="Lara F."/>
            <person name="Munidasa M."/>
            <person name="Palculict T."/>
            <person name="Patil S."/>
            <person name="Pu L.-L."/>
            <person name="Saada N."/>
            <person name="Tang L."/>
            <person name="Weissenberger G."/>
            <person name="Zhu Y."/>
            <person name="Hemphill L."/>
            <person name="Shang Y."/>
            <person name="Youmans B."/>
            <person name="Ayvaz T."/>
            <person name="Ross M."/>
            <person name="Santibanez J."/>
            <person name="Aqrawi P."/>
            <person name="Gross S."/>
            <person name="Joshi V."/>
            <person name="Fowler G."/>
            <person name="Nazareth L."/>
            <person name="Reid J."/>
            <person name="Worley K."/>
            <person name="Petrosino J."/>
            <person name="Highlander S."/>
            <person name="Gibbs R."/>
        </authorList>
    </citation>
    <scope>NUCLEOTIDE SEQUENCE [LARGE SCALE GENOMIC DNA]</scope>
    <source>
        <strain evidence="2 3">ATCC BAA-1200</strain>
    </source>
</reference>
<proteinExistence type="predicted"/>
<keyword evidence="3" id="KW-1185">Reference proteome</keyword>
<dbReference type="HOGENOM" id="CLU_2288527_0_0_4"/>
<gene>
    <name evidence="2" type="ORF">HMPREF9123_2879</name>
</gene>
<protein>
    <submittedName>
        <fullName evidence="2">Uncharacterized protein</fullName>
    </submittedName>
</protein>
<accession>F2BGM2</accession>
<feature type="compositionally biased region" description="Polar residues" evidence="1">
    <location>
        <begin position="9"/>
        <end position="20"/>
    </location>
</feature>
<name>F2BGM2_9NEIS</name>
<organism evidence="2 3">
    <name type="scientific">Neisseria bacilliformis ATCC BAA-1200</name>
    <dbReference type="NCBI Taxonomy" id="888742"/>
    <lineage>
        <taxon>Bacteria</taxon>
        <taxon>Pseudomonadati</taxon>
        <taxon>Pseudomonadota</taxon>
        <taxon>Betaproteobacteria</taxon>
        <taxon>Neisseriales</taxon>
        <taxon>Neisseriaceae</taxon>
        <taxon>Neisseria</taxon>
    </lineage>
</organism>
<dbReference type="Proteomes" id="UP000004105">
    <property type="component" value="Unassembled WGS sequence"/>
</dbReference>
<comment type="caution">
    <text evidence="2">The sequence shown here is derived from an EMBL/GenBank/DDBJ whole genome shotgun (WGS) entry which is preliminary data.</text>
</comment>
<feature type="region of interest" description="Disordered" evidence="1">
    <location>
        <begin position="1"/>
        <end position="24"/>
    </location>
</feature>
<sequence length="101" mass="11207">MRRHRQRPSENTVSPQSNPFSDGLIPIPTAARNQKNAVIPAQAGILVGIRYFKKNKDLLGFRQDSRLRGNDGGRKGWGGKLVGQVLMPDVFEMCRFSGINA</sequence>
<dbReference type="EMBL" id="AFAY01000055">
    <property type="protein sequence ID" value="EGF06495.1"/>
    <property type="molecule type" value="Genomic_DNA"/>
</dbReference>
<evidence type="ECO:0000313" key="3">
    <source>
        <dbReference type="Proteomes" id="UP000004105"/>
    </source>
</evidence>
<evidence type="ECO:0000313" key="2">
    <source>
        <dbReference type="EMBL" id="EGF06495.1"/>
    </source>
</evidence>
<dbReference type="AlphaFoldDB" id="F2BGM2"/>